<feature type="signal peptide" evidence="7">
    <location>
        <begin position="1"/>
        <end position="24"/>
    </location>
</feature>
<accession>A0A2N8ZA54</accession>
<dbReference type="AlphaFoldDB" id="A0A2N8ZA54"/>
<dbReference type="InterPro" id="IPR000326">
    <property type="entry name" value="PAP2/HPO"/>
</dbReference>
<evidence type="ECO:0000259" key="8">
    <source>
        <dbReference type="PROSITE" id="PS51462"/>
    </source>
</evidence>
<feature type="transmembrane region" description="Helical" evidence="6">
    <location>
        <begin position="370"/>
        <end position="389"/>
    </location>
</feature>
<dbReference type="RefSeq" id="WP_172443060.1">
    <property type="nucleotide sequence ID" value="NZ_LT960611.1"/>
</dbReference>
<dbReference type="SUPFAM" id="SSF48317">
    <property type="entry name" value="Acid phosphatase/Vanadium-dependent haloperoxidase"/>
    <property type="match status" value="1"/>
</dbReference>
<evidence type="ECO:0000313" key="9">
    <source>
        <dbReference type="EMBL" id="SON48753.1"/>
    </source>
</evidence>
<dbReference type="Proteomes" id="UP000235828">
    <property type="component" value="Chromosome A"/>
</dbReference>
<keyword evidence="6" id="KW-0472">Membrane</keyword>
<evidence type="ECO:0000256" key="4">
    <source>
        <dbReference type="ARBA" id="ARBA00022801"/>
    </source>
</evidence>
<keyword evidence="4" id="KW-0378">Hydrolase</keyword>
<dbReference type="GO" id="GO:0005737">
    <property type="term" value="C:cytoplasm"/>
    <property type="evidence" value="ECO:0007669"/>
    <property type="project" value="TreeGrafter"/>
</dbReference>
<keyword evidence="6" id="KW-1133">Transmembrane helix</keyword>
<dbReference type="GO" id="GO:0016818">
    <property type="term" value="F:hydrolase activity, acting on acid anhydrides, in phosphorus-containing anhydrides"/>
    <property type="evidence" value="ECO:0007669"/>
    <property type="project" value="TreeGrafter"/>
</dbReference>
<keyword evidence="6" id="KW-0812">Transmembrane</keyword>
<gene>
    <name evidence="9" type="ORF">VTAP4600_A0774</name>
</gene>
<dbReference type="PANTHER" id="PTHR43758">
    <property type="entry name" value="7,8-DIHYDRO-8-OXOGUANINE TRIPHOSPHATASE"/>
    <property type="match status" value="1"/>
</dbReference>
<dbReference type="PANTHER" id="PTHR43758:SF8">
    <property type="entry name" value="8-OXO-DGTP DIPHOSPHATASE YTKD-RELATED"/>
    <property type="match status" value="1"/>
</dbReference>
<dbReference type="SUPFAM" id="SSF55811">
    <property type="entry name" value="Nudix"/>
    <property type="match status" value="1"/>
</dbReference>
<dbReference type="InterPro" id="IPR036938">
    <property type="entry name" value="PAP2/HPO_sf"/>
</dbReference>
<evidence type="ECO:0000256" key="7">
    <source>
        <dbReference type="SAM" id="SignalP"/>
    </source>
</evidence>
<evidence type="ECO:0000256" key="1">
    <source>
        <dbReference type="ARBA" id="ARBA00001946"/>
    </source>
</evidence>
<dbReference type="GO" id="GO:0046872">
    <property type="term" value="F:metal ion binding"/>
    <property type="evidence" value="ECO:0007669"/>
    <property type="project" value="UniProtKB-KW"/>
</dbReference>
<dbReference type="PROSITE" id="PS00893">
    <property type="entry name" value="NUDIX_BOX"/>
    <property type="match status" value="1"/>
</dbReference>
<dbReference type="CDD" id="cd02883">
    <property type="entry name" value="NUDIX_Hydrolase"/>
    <property type="match status" value="1"/>
</dbReference>
<feature type="transmembrane region" description="Helical" evidence="6">
    <location>
        <begin position="455"/>
        <end position="476"/>
    </location>
</feature>
<dbReference type="InterPro" id="IPR015797">
    <property type="entry name" value="NUDIX_hydrolase-like_dom_sf"/>
</dbReference>
<comment type="similarity">
    <text evidence="2">Belongs to the Nudix hydrolase family.</text>
</comment>
<dbReference type="Gene3D" id="1.20.144.10">
    <property type="entry name" value="Phosphatidic acid phosphatase type 2/haloperoxidase"/>
    <property type="match status" value="1"/>
</dbReference>
<evidence type="ECO:0000313" key="10">
    <source>
        <dbReference type="Proteomes" id="UP000235828"/>
    </source>
</evidence>
<keyword evidence="3" id="KW-0479">Metal-binding</keyword>
<dbReference type="PROSITE" id="PS51462">
    <property type="entry name" value="NUDIX"/>
    <property type="match status" value="1"/>
</dbReference>
<dbReference type="Gene3D" id="3.90.79.10">
    <property type="entry name" value="Nucleoside Triphosphate Pyrophosphohydrolase"/>
    <property type="match status" value="1"/>
</dbReference>
<feature type="domain" description="Nudix hydrolase" evidence="8">
    <location>
        <begin position="27"/>
        <end position="161"/>
    </location>
</feature>
<dbReference type="Pfam" id="PF00293">
    <property type="entry name" value="NUDIX"/>
    <property type="match status" value="1"/>
</dbReference>
<dbReference type="Pfam" id="PF01569">
    <property type="entry name" value="PAP2"/>
    <property type="match status" value="1"/>
</dbReference>
<feature type="transmembrane region" description="Helical" evidence="6">
    <location>
        <begin position="282"/>
        <end position="303"/>
    </location>
</feature>
<feature type="transmembrane region" description="Helical" evidence="6">
    <location>
        <begin position="241"/>
        <end position="262"/>
    </location>
</feature>
<evidence type="ECO:0000256" key="2">
    <source>
        <dbReference type="ARBA" id="ARBA00005582"/>
    </source>
</evidence>
<keyword evidence="10" id="KW-1185">Reference proteome</keyword>
<feature type="transmembrane region" description="Helical" evidence="6">
    <location>
        <begin position="426"/>
        <end position="443"/>
    </location>
</feature>
<sequence length="485" mass="53557">MLLRCISTVLLSFVFGLYSQLALADSPAELKGALCLIKSDQEQIVLVRETITNKLSLPGGTIESGEEPSLAAQRETWEETGLVVTVGKQLGYSGKAVVFDCVSDSDVIAFHYVNDQHQHIMPAWFAPHYGIEVNQVLLAYLEGIQPADYRFPAQVADILKLASRATEHNITFIEQASQAAPTIHQSELPYIQSLQQNIANLPDQIRTVLHQFFLVADAIASPVLLILALVFAYLHYGRNFAAKLVFAVTCVSLLGLVAQIGLALPRPFVYIPELQLAQHFGFGMPSVSSALMVSVLGMLYIQLEKVSGEHAARRYLSVMFTLPVLQGFAAIYLGSSFFSDVIAGFVLGGLIVWHFDRLERKIGSKLDDILTGAPLWWIAVLVVTALGLVWPRPEFSYWLSIVISLAAVFTFLRPRREYLNLSNRQVIVGMSVIFLINMLFSMLSPQFDSSSMSSLILQATHYAVLILAFAIGVVVFEKKSQTTID</sequence>
<feature type="transmembrane region" description="Helical" evidence="6">
    <location>
        <begin position="395"/>
        <end position="414"/>
    </location>
</feature>
<feature type="transmembrane region" description="Helical" evidence="6">
    <location>
        <begin position="341"/>
        <end position="358"/>
    </location>
</feature>
<protein>
    <submittedName>
        <fullName evidence="9">Membrane-associated phospholipid phosphatase</fullName>
    </submittedName>
</protein>
<feature type="transmembrane region" description="Helical" evidence="6">
    <location>
        <begin position="315"/>
        <end position="335"/>
    </location>
</feature>
<dbReference type="EMBL" id="LT960611">
    <property type="protein sequence ID" value="SON48753.1"/>
    <property type="molecule type" value="Genomic_DNA"/>
</dbReference>
<keyword evidence="7" id="KW-0732">Signal</keyword>
<evidence type="ECO:0000256" key="3">
    <source>
        <dbReference type="ARBA" id="ARBA00022723"/>
    </source>
</evidence>
<feature type="chain" id="PRO_5014886480" evidence="7">
    <location>
        <begin position="25"/>
        <end position="485"/>
    </location>
</feature>
<dbReference type="InterPro" id="IPR020084">
    <property type="entry name" value="NUDIX_hydrolase_CS"/>
</dbReference>
<dbReference type="KEGG" id="vta:A0774"/>
<dbReference type="InterPro" id="IPR000086">
    <property type="entry name" value="NUDIX_hydrolase_dom"/>
</dbReference>
<feature type="transmembrane region" description="Helical" evidence="6">
    <location>
        <begin position="212"/>
        <end position="234"/>
    </location>
</feature>
<evidence type="ECO:0000256" key="6">
    <source>
        <dbReference type="SAM" id="Phobius"/>
    </source>
</evidence>
<comment type="cofactor">
    <cofactor evidence="1">
        <name>Mg(2+)</name>
        <dbReference type="ChEBI" id="CHEBI:18420"/>
    </cofactor>
</comment>
<keyword evidence="5" id="KW-0460">Magnesium</keyword>
<evidence type="ECO:0000256" key="5">
    <source>
        <dbReference type="ARBA" id="ARBA00022842"/>
    </source>
</evidence>
<proteinExistence type="inferred from homology"/>
<reference evidence="9 10" key="1">
    <citation type="submission" date="2017-10" db="EMBL/GenBank/DDBJ databases">
        <authorList>
            <person name="Banno H."/>
            <person name="Chua N.-H."/>
        </authorList>
    </citation>
    <scope>NUCLEOTIDE SEQUENCE [LARGE SCALE GENOMIC DNA]</scope>
    <source>
        <strain evidence="9">Vibrio tapetis CECT4600</strain>
    </source>
</reference>
<name>A0A2N8ZA54_9VIBR</name>
<organism evidence="9 10">
    <name type="scientific">Vibrio tapetis subsp. tapetis</name>
    <dbReference type="NCBI Taxonomy" id="1671868"/>
    <lineage>
        <taxon>Bacteria</taxon>
        <taxon>Pseudomonadati</taxon>
        <taxon>Pseudomonadota</taxon>
        <taxon>Gammaproteobacteria</taxon>
        <taxon>Vibrionales</taxon>
        <taxon>Vibrionaceae</taxon>
        <taxon>Vibrio</taxon>
    </lineage>
</organism>